<dbReference type="PANTHER" id="PTHR38120">
    <property type="entry name" value="EXPRESSED PROTEIN"/>
    <property type="match status" value="1"/>
</dbReference>
<feature type="region of interest" description="Disordered" evidence="2">
    <location>
        <begin position="242"/>
        <end position="261"/>
    </location>
</feature>
<reference evidence="3" key="1">
    <citation type="submission" date="2020-07" db="EMBL/GenBank/DDBJ databases">
        <title>Draft Genome Sequence of a Deep-Sea Yeast, Naganishia (Cryptococcus) liquefaciens strain N6.</title>
        <authorList>
            <person name="Han Y.W."/>
            <person name="Kajitani R."/>
            <person name="Morimoto H."/>
            <person name="Parhat M."/>
            <person name="Tsubouchi H."/>
            <person name="Bakenova O."/>
            <person name="Ogata M."/>
            <person name="Argunhan B."/>
            <person name="Aoki R."/>
            <person name="Kajiwara S."/>
            <person name="Itoh T."/>
            <person name="Iwasaki H."/>
        </authorList>
    </citation>
    <scope>NUCLEOTIDE SEQUENCE</scope>
    <source>
        <strain evidence="3">N6</strain>
    </source>
</reference>
<dbReference type="Proteomes" id="UP000620104">
    <property type="component" value="Unassembled WGS sequence"/>
</dbReference>
<organism evidence="3 4">
    <name type="scientific">Naganishia liquefaciens</name>
    <dbReference type="NCBI Taxonomy" id="104408"/>
    <lineage>
        <taxon>Eukaryota</taxon>
        <taxon>Fungi</taxon>
        <taxon>Dikarya</taxon>
        <taxon>Basidiomycota</taxon>
        <taxon>Agaricomycotina</taxon>
        <taxon>Tremellomycetes</taxon>
        <taxon>Filobasidiales</taxon>
        <taxon>Filobasidiaceae</taxon>
        <taxon>Naganishia</taxon>
    </lineage>
</organism>
<proteinExistence type="predicted"/>
<dbReference type="EMBL" id="BLZA01000021">
    <property type="protein sequence ID" value="GHJ87220.1"/>
    <property type="molecule type" value="Genomic_DNA"/>
</dbReference>
<name>A0A8H3YF20_9TREE</name>
<gene>
    <name evidence="3" type="ORF">NliqN6_3622</name>
</gene>
<evidence type="ECO:0000313" key="4">
    <source>
        <dbReference type="Proteomes" id="UP000620104"/>
    </source>
</evidence>
<evidence type="ECO:0000256" key="2">
    <source>
        <dbReference type="SAM" id="MobiDB-lite"/>
    </source>
</evidence>
<feature type="region of interest" description="Disordered" evidence="2">
    <location>
        <begin position="484"/>
        <end position="508"/>
    </location>
</feature>
<keyword evidence="4" id="KW-1185">Reference proteome</keyword>
<feature type="coiled-coil region" evidence="1">
    <location>
        <begin position="14"/>
        <end position="48"/>
    </location>
</feature>
<evidence type="ECO:0000256" key="1">
    <source>
        <dbReference type="SAM" id="Coils"/>
    </source>
</evidence>
<dbReference type="PANTHER" id="PTHR38120:SF1">
    <property type="entry name" value="M PROTEIN, SEROTYPE 2.1"/>
    <property type="match status" value="1"/>
</dbReference>
<dbReference type="OrthoDB" id="2121319at2759"/>
<accession>A0A8H3YF20</accession>
<feature type="compositionally biased region" description="Polar residues" evidence="2">
    <location>
        <begin position="531"/>
        <end position="547"/>
    </location>
</feature>
<sequence length="675" mass="74747">MGAEPSAVIPDGVTKEIQGQLADLQARYGELEEEHTKLKEEMAERSTAHERLLMTVSRLEKRNRIVVKRQAVQEEAFELERQEKTEVEKTLNTRIQQLQQELRLNQASLERLTPPIPASQVEERYPASTDPTDEQSFIAQVAVISQLRSELADMTESQLSLTEMHTTLQLRVHTLEHEVSERTAECYRLREENECFEFLLRERTLDGRVYDADVFGDLSDDSVKVTEGGEIFDQESWSAAAKGKSSSRSAESGVLQADGFRSKRQSQDLNFADDSGMEATQFHTQAKISPTCKCLVAGGQGAATDEKLAIFPEEGPAITSLKVEVKALTDANKALRLYCSKILDRILLHDDEEHFLLNETGSMKRATGQRNVGLLSSNGRQSEECQLEPLTPETYSRTITMAESKAVTPIVMGSENASALPAIHRAMCKDGLAQTSDQHESRLRRRLSLARSDVNGRGENGKTDDAPGAVHVMAEHSMHSWRSLEPGRPCIGRSLSQDRKLDISEEDDEDRIERQRLATTLRLMGLQSEVNEIDTLSPNDGSSLSNKETPDEAKPVSPFSRFSALFGRTANPSKASQIGGARPESPQTLFVPPLSSVHDRVIHMPEDGAGAQIENPSSILDQGTRAKAHRQTLSTYQTSNMSEALDSLRQSHRRTVGGDASLDTLWSLGSDGQDL</sequence>
<keyword evidence="1" id="KW-0175">Coiled coil</keyword>
<comment type="caution">
    <text evidence="3">The sequence shown here is derived from an EMBL/GenBank/DDBJ whole genome shotgun (WGS) entry which is preliminary data.</text>
</comment>
<feature type="region of interest" description="Disordered" evidence="2">
    <location>
        <begin position="531"/>
        <end position="556"/>
    </location>
</feature>
<evidence type="ECO:0000313" key="3">
    <source>
        <dbReference type="EMBL" id="GHJ87220.1"/>
    </source>
</evidence>
<feature type="compositionally biased region" description="Low complexity" evidence="2">
    <location>
        <begin position="242"/>
        <end position="253"/>
    </location>
</feature>
<dbReference type="AlphaFoldDB" id="A0A8H3YF20"/>
<protein>
    <submittedName>
        <fullName evidence="3">Uncharacterized protein</fullName>
    </submittedName>
</protein>
<feature type="region of interest" description="Disordered" evidence="2">
    <location>
        <begin position="626"/>
        <end position="675"/>
    </location>
</feature>
<feature type="compositionally biased region" description="Polar residues" evidence="2">
    <location>
        <begin position="631"/>
        <end position="642"/>
    </location>
</feature>